<evidence type="ECO:0000313" key="4">
    <source>
        <dbReference type="Proteomes" id="UP000601435"/>
    </source>
</evidence>
<feature type="compositionally biased region" description="Basic and acidic residues" evidence="1">
    <location>
        <begin position="353"/>
        <end position="366"/>
    </location>
</feature>
<dbReference type="InterPro" id="IPR038765">
    <property type="entry name" value="Papain-like_cys_pep_sf"/>
</dbReference>
<evidence type="ECO:0000256" key="1">
    <source>
        <dbReference type="SAM" id="MobiDB-lite"/>
    </source>
</evidence>
<reference evidence="3" key="1">
    <citation type="submission" date="2021-02" db="EMBL/GenBank/DDBJ databases">
        <authorList>
            <person name="Dougan E. K."/>
            <person name="Rhodes N."/>
            <person name="Thang M."/>
            <person name="Chan C."/>
        </authorList>
    </citation>
    <scope>NUCLEOTIDE SEQUENCE</scope>
</reference>
<evidence type="ECO:0000313" key="3">
    <source>
        <dbReference type="EMBL" id="CAE7686362.1"/>
    </source>
</evidence>
<comment type="caution">
    <text evidence="3">The sequence shown here is derived from an EMBL/GenBank/DDBJ whole genome shotgun (WGS) entry which is preliminary data.</text>
</comment>
<dbReference type="EMBL" id="CAJNJA010034030">
    <property type="protein sequence ID" value="CAE7686362.1"/>
    <property type="molecule type" value="Genomic_DNA"/>
</dbReference>
<feature type="region of interest" description="Disordered" evidence="1">
    <location>
        <begin position="344"/>
        <end position="416"/>
    </location>
</feature>
<dbReference type="Gene3D" id="3.60.10.10">
    <property type="entry name" value="Endonuclease/exonuclease/phosphatase"/>
    <property type="match status" value="1"/>
</dbReference>
<feature type="compositionally biased region" description="Polar residues" evidence="1">
    <location>
        <begin position="389"/>
        <end position="404"/>
    </location>
</feature>
<dbReference type="SUPFAM" id="SSF54001">
    <property type="entry name" value="Cysteine proteinases"/>
    <property type="match status" value="1"/>
</dbReference>
<dbReference type="SUPFAM" id="SSF56219">
    <property type="entry name" value="DNase I-like"/>
    <property type="match status" value="1"/>
</dbReference>
<dbReference type="GO" id="GO:0003824">
    <property type="term" value="F:catalytic activity"/>
    <property type="evidence" value="ECO:0007669"/>
    <property type="project" value="InterPro"/>
</dbReference>
<dbReference type="InterPro" id="IPR036691">
    <property type="entry name" value="Endo/exonu/phosph_ase_sf"/>
</dbReference>
<feature type="region of interest" description="Disordered" evidence="1">
    <location>
        <begin position="543"/>
        <end position="620"/>
    </location>
</feature>
<protein>
    <recommendedName>
        <fullName evidence="2">Endonuclease/exonuclease/phosphatase domain-containing protein</fullName>
    </recommendedName>
</protein>
<gene>
    <name evidence="3" type="ORF">SNEC2469_LOCUS19772</name>
</gene>
<dbReference type="OrthoDB" id="414666at2759"/>
<accession>A0A812WSD7</accession>
<dbReference type="Pfam" id="PF03372">
    <property type="entry name" value="Exo_endo_phos"/>
    <property type="match status" value="1"/>
</dbReference>
<dbReference type="InterPro" id="IPR005135">
    <property type="entry name" value="Endo/exonuclease/phosphatase"/>
</dbReference>
<keyword evidence="4" id="KW-1185">Reference proteome</keyword>
<sequence length="936" mass="102310">MTYNVGGMTMTVYDTLRRWLQNNQEVDVLLLQEIHWSLGQEEASWAIPGWLFIISPDPGARHSGVGVVISRRIASAHTLSFCTWLPGRILQVRCEAKQANLDIICAYQWVRKDSAARDPEQLRSKFWSVLGGLLGGLPRRNMLVLGGDFNSTVASLPGLIGRGLLPHPTRKPESEFLTVLEEHKLCLLNTWSKAKPAVCATFRNGAVVSQIDFVAVRRRNADSLARRARPTSLDLAPGREGPKHRAVAATIPIVPGWRPLRNALRCKTSTGEDPAVTEGIREMWRRHRACPVLYAKRQGTTGTVLTGEVPLKNAETMAASADAEMAEVARREYAEVMGALPGLPSLMTATRRKPGEDKEKEEDRQSKYPRPGTEANKGQGQRRGKGNWGRNSWDSANWSRSSGWGDQGEQESKPLSEPDYATQALLRSMTKLVIRHEEELARLRVDTSWMLFVDTHDEGIVPLLQKAAEQTSTGTDAGARATAAGHQCRLDGPGLHCVDSSLALPRLESGTDATGALGTPTIVPPDCPAASTDASGMQCLSQCPHPLQGDSRTGGGAHQPGGSFHAIPVASERGHSPLSSSPRRSGWKRVPEALGDTPTARKRPAIPIVPGAGGPLPQALLHGLDSEAQSAGAEEVHPAPHGARDGRTVNQAARRVTCQLAHPSPQVPQARLQNPHSLCYMNSVAQSLAWQGRLSSAPLLCYGQANFALQMVLRPGTPTLHRSLPWLPYVQTWQQIAQQHDASEYLQHFLSIAQPPAYNGHWEARMSNPHQVTDGGELQCPLLLEACGPDLQTAVDTWHAQPALHALHMHMGLVLLQLKRYSYVDGCSHKNQVPILCRPGAVIRVPHFTASTGLQVRHDRFRIAFVIFHVGDSTHTGHYQAALSCPTAVVPTDGHDGQMEWIFQICQDRCKPKPATTRDQARIRHNGYLVGLICIE</sequence>
<feature type="domain" description="Endonuclease/exonuclease/phosphatase" evidence="2">
    <location>
        <begin position="1"/>
        <end position="168"/>
    </location>
</feature>
<feature type="region of interest" description="Disordered" evidence="1">
    <location>
        <begin position="628"/>
        <end position="647"/>
    </location>
</feature>
<proteinExistence type="predicted"/>
<name>A0A812WSD7_9DINO</name>
<dbReference type="AlphaFoldDB" id="A0A812WSD7"/>
<organism evidence="3 4">
    <name type="scientific">Symbiodinium necroappetens</name>
    <dbReference type="NCBI Taxonomy" id="1628268"/>
    <lineage>
        <taxon>Eukaryota</taxon>
        <taxon>Sar</taxon>
        <taxon>Alveolata</taxon>
        <taxon>Dinophyceae</taxon>
        <taxon>Suessiales</taxon>
        <taxon>Symbiodiniaceae</taxon>
        <taxon>Symbiodinium</taxon>
    </lineage>
</organism>
<evidence type="ECO:0000259" key="2">
    <source>
        <dbReference type="Pfam" id="PF03372"/>
    </source>
</evidence>
<dbReference type="Proteomes" id="UP000601435">
    <property type="component" value="Unassembled WGS sequence"/>
</dbReference>
<feature type="compositionally biased region" description="Basic and acidic residues" evidence="1">
    <location>
        <begin position="634"/>
        <end position="647"/>
    </location>
</feature>